<evidence type="ECO:0000256" key="1">
    <source>
        <dbReference type="SAM" id="SignalP"/>
    </source>
</evidence>
<sequence length="265" mass="27947">MMKKIILSMVVLSLSVHAFAQTGSIGVNTPNPNPNAALDIVSPNKGLLPPRVALTSTNSPAPLGEHVQGMLVYNTSTAGTSPNNVIPGLYYNDGSEWNIIVNVSTLNTLGIPRPAVFQLNSHMNNFLSVQTAGEKQILAPVLEIGNSPGSGITYLGASQITFTPGLYAITFTYEATHNNGSCNLSSYFADFPVGSSPNAQRIHSAVSHLSGALSNHGGSITFTTRITSNYVWNIELGRGQSGNCTGTGMTLLQKSTQLSILRIAD</sequence>
<evidence type="ECO:0000313" key="3">
    <source>
        <dbReference type="EMBL" id="PRB91982.1"/>
    </source>
</evidence>
<evidence type="ECO:0000313" key="2">
    <source>
        <dbReference type="EMBL" id="PRB86229.1"/>
    </source>
</evidence>
<dbReference type="Proteomes" id="UP000238325">
    <property type="component" value="Unassembled WGS sequence"/>
</dbReference>
<dbReference type="EMBL" id="PCPH01000001">
    <property type="protein sequence ID" value="PRB91982.1"/>
    <property type="molecule type" value="Genomic_DNA"/>
</dbReference>
<dbReference type="AlphaFoldDB" id="A0A2S9D0E8"/>
<protein>
    <submittedName>
        <fullName evidence="2">Uncharacterized protein</fullName>
    </submittedName>
</protein>
<evidence type="ECO:0000313" key="4">
    <source>
        <dbReference type="Proteomes" id="UP000238325"/>
    </source>
</evidence>
<accession>A0A2S9D0E8</accession>
<feature type="signal peptide" evidence="1">
    <location>
        <begin position="1"/>
        <end position="20"/>
    </location>
</feature>
<keyword evidence="1" id="KW-0732">Signal</keyword>
<proteinExistence type="predicted"/>
<dbReference type="EMBL" id="PCPP01000001">
    <property type="protein sequence ID" value="PRB86229.1"/>
    <property type="molecule type" value="Genomic_DNA"/>
</dbReference>
<comment type="caution">
    <text evidence="2">The sequence shown here is derived from an EMBL/GenBank/DDBJ whole genome shotgun (WGS) entry which is preliminary data.</text>
</comment>
<gene>
    <name evidence="2" type="ORF">CQ022_08255</name>
    <name evidence="3" type="ORF">CQ033_01925</name>
</gene>
<reference evidence="4 5" key="1">
    <citation type="submission" date="2017-09" db="EMBL/GenBank/DDBJ databases">
        <title>Genomic, metabolic, and phenotypic characteristics of bacterial isolates from the natural microbiome of the model nematode Caenorhabditis elegans.</title>
        <authorList>
            <person name="Zimmermann J."/>
            <person name="Obeng N."/>
            <person name="Yang W."/>
            <person name="Obeng O."/>
            <person name="Kissoyan K."/>
            <person name="Pees B."/>
            <person name="Dirksen P."/>
            <person name="Hoppner M."/>
            <person name="Franke A."/>
            <person name="Rosenstiel P."/>
            <person name="Leippe M."/>
            <person name="Dierking K."/>
            <person name="Kaleta C."/>
            <person name="Schulenburg H."/>
        </authorList>
    </citation>
    <scope>NUCLEOTIDE SEQUENCE [LARGE SCALE GENOMIC DNA]</scope>
    <source>
        <strain evidence="2 5">MYb25</strain>
        <strain evidence="3 4">MYb44</strain>
    </source>
</reference>
<name>A0A2S9D0E8_CHRCI</name>
<dbReference type="Proteomes" id="UP000238534">
    <property type="component" value="Unassembled WGS sequence"/>
</dbReference>
<evidence type="ECO:0000313" key="5">
    <source>
        <dbReference type="Proteomes" id="UP000238534"/>
    </source>
</evidence>
<keyword evidence="4" id="KW-1185">Reference proteome</keyword>
<organism evidence="2 5">
    <name type="scientific">Chryseobacterium culicis</name>
    <dbReference type="NCBI Taxonomy" id="680127"/>
    <lineage>
        <taxon>Bacteria</taxon>
        <taxon>Pseudomonadati</taxon>
        <taxon>Bacteroidota</taxon>
        <taxon>Flavobacteriia</taxon>
        <taxon>Flavobacteriales</taxon>
        <taxon>Weeksellaceae</taxon>
        <taxon>Chryseobacterium group</taxon>
        <taxon>Chryseobacterium</taxon>
    </lineage>
</organism>
<feature type="chain" id="PRO_5015754222" evidence="1">
    <location>
        <begin position="21"/>
        <end position="265"/>
    </location>
</feature>